<evidence type="ECO:0000256" key="4">
    <source>
        <dbReference type="ARBA" id="ARBA00022694"/>
    </source>
</evidence>
<feature type="domain" description="DTW" evidence="6">
    <location>
        <begin position="2"/>
        <end position="215"/>
    </location>
</feature>
<name>A0A4P6P187_9GAMM</name>
<proteinExistence type="inferred from homology"/>
<dbReference type="AlphaFoldDB" id="A0A4P6P187"/>
<dbReference type="OrthoDB" id="268835at2"/>
<dbReference type="Pfam" id="PF03942">
    <property type="entry name" value="DTW"/>
    <property type="match status" value="1"/>
</dbReference>
<dbReference type="InterPro" id="IPR039262">
    <property type="entry name" value="DTWD2/TAPT"/>
</dbReference>
<gene>
    <name evidence="7" type="ORF">EMK97_02910</name>
</gene>
<dbReference type="KEGG" id="lsd:EMK97_02910"/>
<dbReference type="InterPro" id="IPR005636">
    <property type="entry name" value="DTW"/>
</dbReference>
<keyword evidence="2" id="KW-0808">Transferase</keyword>
<evidence type="ECO:0000256" key="5">
    <source>
        <dbReference type="ARBA" id="ARBA00034489"/>
    </source>
</evidence>
<keyword evidence="8" id="KW-1185">Reference proteome</keyword>
<accession>A0A4P6P187</accession>
<evidence type="ECO:0000313" key="8">
    <source>
        <dbReference type="Proteomes" id="UP000290244"/>
    </source>
</evidence>
<evidence type="ECO:0000259" key="6">
    <source>
        <dbReference type="SMART" id="SM01144"/>
    </source>
</evidence>
<organism evidence="7 8">
    <name type="scientific">Litorilituus sediminis</name>
    <dbReference type="NCBI Taxonomy" id="718192"/>
    <lineage>
        <taxon>Bacteria</taxon>
        <taxon>Pseudomonadati</taxon>
        <taxon>Pseudomonadota</taxon>
        <taxon>Gammaproteobacteria</taxon>
        <taxon>Alteromonadales</taxon>
        <taxon>Colwelliaceae</taxon>
        <taxon>Litorilituus</taxon>
    </lineage>
</organism>
<dbReference type="EC" id="2.5.1.25" evidence="1"/>
<protein>
    <recommendedName>
        <fullName evidence="1">tRNA-uridine aminocarboxypropyltransferase</fullName>
        <ecNumber evidence="1">2.5.1.25</ecNumber>
    </recommendedName>
</protein>
<sequence length="223" mass="24793">MPRVLCQACQRPEKACICDYIVPVNNAIKVVVLQHPSEVTQAKGTVSLLSRSLQNCQVLVGKDFSANSDLLQILANYHCLLLYPSDNAQTLNDSYIKTLADKKLSQVKAGDNVGQLCLIILDGTWKKAYRMFMLSSKLHDIDHICLPEKIASQGQYLIRKVAKVNALSSLEACCYALAMLEGGNQLVDNEINAGIYQVLLDKFAQFNAFQLSFRPQAHIKSHH</sequence>
<keyword evidence="4" id="KW-0819">tRNA processing</keyword>
<dbReference type="GO" id="GO:0008033">
    <property type="term" value="P:tRNA processing"/>
    <property type="evidence" value="ECO:0007669"/>
    <property type="project" value="UniProtKB-KW"/>
</dbReference>
<keyword evidence="3" id="KW-0949">S-adenosyl-L-methionine</keyword>
<evidence type="ECO:0000256" key="3">
    <source>
        <dbReference type="ARBA" id="ARBA00022691"/>
    </source>
</evidence>
<dbReference type="PANTHER" id="PTHR21392">
    <property type="entry name" value="TRNA-URIDINE AMINOCARBOXYPROPYLTRANSFERASE 2"/>
    <property type="match status" value="1"/>
</dbReference>
<reference evidence="7 8" key="1">
    <citation type="submission" date="2018-12" db="EMBL/GenBank/DDBJ databases">
        <title>Complete genome of Litorilituus sediminis.</title>
        <authorList>
            <person name="Liu A."/>
            <person name="Rong J."/>
        </authorList>
    </citation>
    <scope>NUCLEOTIDE SEQUENCE [LARGE SCALE GENOMIC DNA]</scope>
    <source>
        <strain evidence="7 8">JCM 17549</strain>
    </source>
</reference>
<evidence type="ECO:0000256" key="2">
    <source>
        <dbReference type="ARBA" id="ARBA00022679"/>
    </source>
</evidence>
<comment type="similarity">
    <text evidence="5">Belongs to the TDD superfamily. DTWD2 family.</text>
</comment>
<dbReference type="Proteomes" id="UP000290244">
    <property type="component" value="Chromosome"/>
</dbReference>
<evidence type="ECO:0000313" key="7">
    <source>
        <dbReference type="EMBL" id="QBG34763.1"/>
    </source>
</evidence>
<dbReference type="RefSeq" id="WP_130599284.1">
    <property type="nucleotide sequence ID" value="NZ_CP034759.1"/>
</dbReference>
<dbReference type="SMART" id="SM01144">
    <property type="entry name" value="DTW"/>
    <property type="match status" value="1"/>
</dbReference>
<dbReference type="PANTHER" id="PTHR21392:SF0">
    <property type="entry name" value="TRNA-URIDINE AMINOCARBOXYPROPYLTRANSFERASE 2"/>
    <property type="match status" value="1"/>
</dbReference>
<evidence type="ECO:0000256" key="1">
    <source>
        <dbReference type="ARBA" id="ARBA00012386"/>
    </source>
</evidence>
<dbReference type="GO" id="GO:0016432">
    <property type="term" value="F:tRNA-uridine aminocarboxypropyltransferase activity"/>
    <property type="evidence" value="ECO:0007669"/>
    <property type="project" value="UniProtKB-EC"/>
</dbReference>
<dbReference type="EMBL" id="CP034759">
    <property type="protein sequence ID" value="QBG34763.1"/>
    <property type="molecule type" value="Genomic_DNA"/>
</dbReference>